<evidence type="ECO:0000256" key="2">
    <source>
        <dbReference type="ARBA" id="ARBA00022771"/>
    </source>
</evidence>
<feature type="region of interest" description="Disordered" evidence="5">
    <location>
        <begin position="117"/>
        <end position="140"/>
    </location>
</feature>
<reference evidence="7 8" key="1">
    <citation type="journal article" date="2012" name="Sci. Rep.">
        <title>Genomic perspectives on the evolution of fungal entomopathogenicity in Beauveria bassiana.</title>
        <authorList>
            <person name="Xiao G."/>
            <person name="Ying S.H."/>
            <person name="Zheng P."/>
            <person name="Wang Z.L."/>
            <person name="Zhang S."/>
            <person name="Xie X.Q."/>
            <person name="Shang Y."/>
            <person name="St Leger R.J."/>
            <person name="Zhao G.P."/>
            <person name="Wang C."/>
            <person name="Feng M.G."/>
        </authorList>
    </citation>
    <scope>NUCLEOTIDE SEQUENCE [LARGE SCALE GENOMIC DNA]</scope>
    <source>
        <strain evidence="7 8">ARSEF 2860</strain>
    </source>
</reference>
<dbReference type="Proteomes" id="UP000002762">
    <property type="component" value="Unassembled WGS sequence"/>
</dbReference>
<dbReference type="PANTHER" id="PTHR20930">
    <property type="entry name" value="OVARIAN CARCINOMA ANTIGEN CA125-RELATED"/>
    <property type="match status" value="1"/>
</dbReference>
<feature type="domain" description="ZZ-type" evidence="6">
    <location>
        <begin position="390"/>
        <end position="442"/>
    </location>
</feature>
<accession>J4UKS0</accession>
<dbReference type="GO" id="GO:0043130">
    <property type="term" value="F:ubiquitin binding"/>
    <property type="evidence" value="ECO:0007669"/>
    <property type="project" value="TreeGrafter"/>
</dbReference>
<dbReference type="Pfam" id="PF12311">
    <property type="entry name" value="DUF3632"/>
    <property type="match status" value="1"/>
</dbReference>
<dbReference type="CDD" id="cd02249">
    <property type="entry name" value="ZZ"/>
    <property type="match status" value="1"/>
</dbReference>
<evidence type="ECO:0000313" key="7">
    <source>
        <dbReference type="EMBL" id="EJP64897.1"/>
    </source>
</evidence>
<dbReference type="InterPro" id="IPR041981">
    <property type="entry name" value="ZZZ3_ZZ"/>
</dbReference>
<dbReference type="GO" id="GO:0008270">
    <property type="term" value="F:zinc ion binding"/>
    <property type="evidence" value="ECO:0007669"/>
    <property type="project" value="UniProtKB-KW"/>
</dbReference>
<dbReference type="InterPro" id="IPR013783">
    <property type="entry name" value="Ig-like_fold"/>
</dbReference>
<dbReference type="RefSeq" id="XP_008599391.1">
    <property type="nucleotide sequence ID" value="XM_008601169.1"/>
</dbReference>
<dbReference type="EMBL" id="JH725166">
    <property type="protein sequence ID" value="EJP64897.1"/>
    <property type="molecule type" value="Genomic_DNA"/>
</dbReference>
<protein>
    <submittedName>
        <fullName evidence="7">ZZ type zinc finger domain-containing protein</fullName>
    </submittedName>
</protein>
<keyword evidence="2 4" id="KW-0863">Zinc-finger</keyword>
<feature type="compositionally biased region" description="Low complexity" evidence="5">
    <location>
        <begin position="118"/>
        <end position="130"/>
    </location>
</feature>
<keyword evidence="8" id="KW-1185">Reference proteome</keyword>
<dbReference type="Pfam" id="PF16158">
    <property type="entry name" value="N_BRCA1_IG"/>
    <property type="match status" value="1"/>
</dbReference>
<evidence type="ECO:0000256" key="4">
    <source>
        <dbReference type="PROSITE-ProRule" id="PRU00228"/>
    </source>
</evidence>
<organism evidence="7 8">
    <name type="scientific">Beauveria bassiana (strain ARSEF 2860)</name>
    <name type="common">White muscardine disease fungus</name>
    <name type="synonym">Tritirachium shiotae</name>
    <dbReference type="NCBI Taxonomy" id="655819"/>
    <lineage>
        <taxon>Eukaryota</taxon>
        <taxon>Fungi</taxon>
        <taxon>Dikarya</taxon>
        <taxon>Ascomycota</taxon>
        <taxon>Pezizomycotina</taxon>
        <taxon>Sordariomycetes</taxon>
        <taxon>Hypocreomycetidae</taxon>
        <taxon>Hypocreales</taxon>
        <taxon>Cordycipitaceae</taxon>
        <taxon>Beauveria</taxon>
    </lineage>
</organism>
<feature type="domain" description="ZZ-type" evidence="6">
    <location>
        <begin position="320"/>
        <end position="371"/>
    </location>
</feature>
<evidence type="ECO:0000256" key="1">
    <source>
        <dbReference type="ARBA" id="ARBA00022723"/>
    </source>
</evidence>
<feature type="region of interest" description="Disordered" evidence="5">
    <location>
        <begin position="730"/>
        <end position="807"/>
    </location>
</feature>
<dbReference type="AlphaFoldDB" id="J4UKS0"/>
<dbReference type="GeneID" id="19889084"/>
<dbReference type="Gene3D" id="2.60.40.10">
    <property type="entry name" value="Immunoglobulins"/>
    <property type="match status" value="1"/>
</dbReference>
<name>J4UKS0_BEAB2</name>
<evidence type="ECO:0000256" key="5">
    <source>
        <dbReference type="SAM" id="MobiDB-lite"/>
    </source>
</evidence>
<dbReference type="InterPro" id="IPR043145">
    <property type="entry name" value="Znf_ZZ_sf"/>
</dbReference>
<dbReference type="PANTHER" id="PTHR20930:SF0">
    <property type="entry name" value="PROTEIN ILRUN"/>
    <property type="match status" value="1"/>
</dbReference>
<feature type="compositionally biased region" description="Low complexity" evidence="5">
    <location>
        <begin position="778"/>
        <end position="788"/>
    </location>
</feature>
<dbReference type="HOGENOM" id="CLU_007590_1_0_1"/>
<keyword evidence="1" id="KW-0479">Metal-binding</keyword>
<dbReference type="CDD" id="cd02340">
    <property type="entry name" value="ZZ_NBR1_like"/>
    <property type="match status" value="2"/>
</dbReference>
<dbReference type="Gene3D" id="3.30.60.90">
    <property type="match status" value="4"/>
</dbReference>
<dbReference type="STRING" id="655819.J4UKS0"/>
<dbReference type="CDD" id="cd02341">
    <property type="entry name" value="ZZ_ZZZ3"/>
    <property type="match status" value="1"/>
</dbReference>
<dbReference type="OrthoDB" id="661148at2759"/>
<evidence type="ECO:0000259" key="6">
    <source>
        <dbReference type="PROSITE" id="PS50135"/>
    </source>
</evidence>
<evidence type="ECO:0000256" key="3">
    <source>
        <dbReference type="ARBA" id="ARBA00022833"/>
    </source>
</evidence>
<evidence type="ECO:0000313" key="8">
    <source>
        <dbReference type="Proteomes" id="UP000002762"/>
    </source>
</evidence>
<dbReference type="Pfam" id="PF00569">
    <property type="entry name" value="ZZ"/>
    <property type="match status" value="3"/>
</dbReference>
<dbReference type="InParanoid" id="J4UKS0"/>
<dbReference type="SUPFAM" id="SSF57850">
    <property type="entry name" value="RING/U-box"/>
    <property type="match status" value="4"/>
</dbReference>
<dbReference type="GO" id="GO:0016236">
    <property type="term" value="P:macroautophagy"/>
    <property type="evidence" value="ECO:0007669"/>
    <property type="project" value="TreeGrafter"/>
</dbReference>
<dbReference type="InterPro" id="IPR022085">
    <property type="entry name" value="OpdG"/>
</dbReference>
<dbReference type="GO" id="GO:0000407">
    <property type="term" value="C:phagophore assembly site"/>
    <property type="evidence" value="ECO:0007669"/>
    <property type="project" value="TreeGrafter"/>
</dbReference>
<proteinExistence type="predicted"/>
<dbReference type="PROSITE" id="PS50135">
    <property type="entry name" value="ZF_ZZ_2"/>
    <property type="match status" value="2"/>
</dbReference>
<gene>
    <name evidence="7" type="ORF">BBA_06072</name>
</gene>
<dbReference type="InterPro" id="IPR032350">
    <property type="entry name" value="Nbr1_FW"/>
</dbReference>
<feature type="compositionally biased region" description="Basic and acidic residues" evidence="5">
    <location>
        <begin position="760"/>
        <end position="774"/>
    </location>
</feature>
<dbReference type="SMART" id="SM00291">
    <property type="entry name" value="ZnF_ZZ"/>
    <property type="match status" value="4"/>
</dbReference>
<dbReference type="CDD" id="cd14947">
    <property type="entry name" value="NBR1_like"/>
    <property type="match status" value="1"/>
</dbReference>
<dbReference type="InterPro" id="IPR000433">
    <property type="entry name" value="Znf_ZZ"/>
</dbReference>
<sequence length="1171" mass="130936">MSAAPTAPDAMVTVKVTYDGTTRRAKMPLREMVPRVLEEHIRTFLHIPADRKSMIERYSDSAASFVLLESSNMPVYKQLYRAAKAKSKLKLRVTLIQDPPKPAPKPVSIEHITEPAITTQTEPQQSPSQSRISLPLRSSGPSMTKNYDPMLLAKAASMVAEREELRKDFESRLSCLMSRQSLNPTPQDTSVAPEEISVAPQDQSTTAVYAVCCNICNKSIPDAHYHCSTCDDGDFDLCQSCIDQGLTCKSDNHWLIKRSIVNGSIVKSSTEKISPKPKLKATKEEPKIAPMSYLSGPLPIPSGELTQPAIMTPYNWAPFGLVRTCNTCLHELPEAQFLHCQKCDDFDLCQSCFSANSHGHHPMHAFAPAVPGTLMPDHISIKMAPGRNRMHMAICDGCDKNISGVRHKCLDCPDWDYCTECVESASFIHPNHRFAPLYEPLDPAYSVSTVESMHMGICCDGPLCKSSGGWPAYIKGTRYKCAICPDLDFCANCEASPSNDHNKTHPLIKFKTPVRHVSVTTTGEHQDGRQLHTMGDRFEALSRASSSTNSVNAVQTVVDVKPEEPEEPVIKSETKEEEPLVQLNDVPQTKEKLQETLQEEELKARFVRESVSDGTIYGLNHVFEQTWTLRNDGNVPWPAGCVVKFSGGDYMGHVDSTHPAGISDLVSASQSTICYSQLAPGQEYQFTVLLRTPTRPGNFISYWRICTKDGFRFGDRLWCEVQARSVKAAPPTPLLTEEEQEQEQEKTDESQASSTMIFPKLEKESPNTSVHEDINYTPASPIASSPPSTVADPTPASHLEWDGSDDGFMTDEEYDILDASDEEYLEQQHKKTMKENLLSYCPKMATDEELVSRRHNFSRTRFRPSVDKKSHEGSARHWYSIWSFAKNITQRYMNYNGPMGVYEIDIHDLWYDVIKIAQITPADEANADRIVAQIIRIRELGILERDITTTIATSDQEDAVIKKEIAVTSSGARIWTDLPFLVADLRVTWTDSINIMTAKELENLAGFTARLAEYNVCGAQTASCALILFRAALESPRRILQSDEPTREGFAAEKTLQELMPAVFIWLYWGSHCIWKLCSRELLLVDAELSAMDENWAEVGELATRGGVSQPGFNRARMNFWKKRFREIADAARETNTVFADKCTWCASLLGQWDEIMGEGCAEPSLTNNVN</sequence>
<keyword evidence="3" id="KW-0862">Zinc</keyword>